<protein>
    <recommendedName>
        <fullName evidence="5">Polymorphic outer membrane protein repeat-containing protein</fullName>
    </recommendedName>
</protein>
<dbReference type="PANTHER" id="PTHR11319">
    <property type="entry name" value="G PROTEIN-COUPLED RECEPTOR-RELATED"/>
    <property type="match status" value="1"/>
</dbReference>
<dbReference type="InterPro" id="IPR011050">
    <property type="entry name" value="Pectin_lyase_fold/virulence"/>
</dbReference>
<feature type="signal peptide" evidence="2">
    <location>
        <begin position="1"/>
        <end position="21"/>
    </location>
</feature>
<evidence type="ECO:0000313" key="3">
    <source>
        <dbReference type="EMBL" id="GIJ22386.1"/>
    </source>
</evidence>
<evidence type="ECO:0000313" key="4">
    <source>
        <dbReference type="Proteomes" id="UP000643165"/>
    </source>
</evidence>
<dbReference type="SUPFAM" id="SSF51126">
    <property type="entry name" value="Pectin lyase-like"/>
    <property type="match status" value="1"/>
</dbReference>
<feature type="compositionally biased region" description="Polar residues" evidence="1">
    <location>
        <begin position="49"/>
        <end position="66"/>
    </location>
</feature>
<feature type="compositionally biased region" description="Low complexity" evidence="1">
    <location>
        <begin position="67"/>
        <end position="83"/>
    </location>
</feature>
<feature type="compositionally biased region" description="Polar residues" evidence="1">
    <location>
        <begin position="104"/>
        <end position="118"/>
    </location>
</feature>
<name>A0ABQ4IX73_9ACTN</name>
<reference evidence="3 4" key="1">
    <citation type="submission" date="2021-01" db="EMBL/GenBank/DDBJ databases">
        <title>Whole genome shotgun sequence of Verrucosispora lutea NBRC 106530.</title>
        <authorList>
            <person name="Komaki H."/>
            <person name="Tamura T."/>
        </authorList>
    </citation>
    <scope>NUCLEOTIDE SEQUENCE [LARGE SCALE GENOMIC DNA]</scope>
    <source>
        <strain evidence="3 4">NBRC 106530</strain>
    </source>
</reference>
<feature type="region of interest" description="Disordered" evidence="1">
    <location>
        <begin position="22"/>
        <end position="118"/>
    </location>
</feature>
<dbReference type="PROSITE" id="PS51257">
    <property type="entry name" value="PROKAR_LIPOPROTEIN"/>
    <property type="match status" value="1"/>
</dbReference>
<dbReference type="PANTHER" id="PTHR11319:SF35">
    <property type="entry name" value="OUTER MEMBRANE PROTEIN PMPC-RELATED"/>
    <property type="match status" value="1"/>
</dbReference>
<evidence type="ECO:0000256" key="1">
    <source>
        <dbReference type="SAM" id="MobiDB-lite"/>
    </source>
</evidence>
<keyword evidence="2" id="KW-0732">Signal</keyword>
<accession>A0ABQ4IX73</accession>
<dbReference type="Proteomes" id="UP000643165">
    <property type="component" value="Unassembled WGS sequence"/>
</dbReference>
<dbReference type="EMBL" id="BOPB01000013">
    <property type="protein sequence ID" value="GIJ22386.1"/>
    <property type="molecule type" value="Genomic_DNA"/>
</dbReference>
<feature type="chain" id="PRO_5045787524" description="Polymorphic outer membrane protein repeat-containing protein" evidence="2">
    <location>
        <begin position="22"/>
        <end position="404"/>
    </location>
</feature>
<proteinExistence type="predicted"/>
<comment type="caution">
    <text evidence="3">The sequence shown here is derived from an EMBL/GenBank/DDBJ whole genome shotgun (WGS) entry which is preliminary data.</text>
</comment>
<keyword evidence="4" id="KW-1185">Reference proteome</keyword>
<evidence type="ECO:0008006" key="5">
    <source>
        <dbReference type="Google" id="ProtNLM"/>
    </source>
</evidence>
<gene>
    <name evidence="3" type="ORF">Vlu01_30100</name>
</gene>
<dbReference type="RefSeq" id="WP_203999289.1">
    <property type="nucleotide sequence ID" value="NZ_BOPB01000013.1"/>
</dbReference>
<organism evidence="3 4">
    <name type="scientific">Micromonospora lutea</name>
    <dbReference type="NCBI Taxonomy" id="419825"/>
    <lineage>
        <taxon>Bacteria</taxon>
        <taxon>Bacillati</taxon>
        <taxon>Actinomycetota</taxon>
        <taxon>Actinomycetes</taxon>
        <taxon>Micromonosporales</taxon>
        <taxon>Micromonosporaceae</taxon>
        <taxon>Micromonospora</taxon>
    </lineage>
</organism>
<sequence length="404" mass="40884">MRLRSSTAAVAFGVAIATLTACGPSAPSTDPRGAQAPVSGSDAAPSPTAPGQESGAQATPAAQTGFGSRSASPTPSGSPPAARDTGNPTGRVSVPAAGRAVDTSKPTRTVGNGTPDSCTSAAVIRAVAAGGIITFDCGPDPVTIRMTATAKVRNANGPQVVLDGGGKVTLSGQGKRRILYMNTCDALQGWTTSHCDNQDHPRLTVQNLTFADGDATGQRTDGGGGGAIFVRGGRFKVVNSRFVDNRCDRTGPDLGGAAIRVLDQHDDQPVYVVNSTFTGGSCANGGALSSIGVSWVVLNSVLRDNEAIGTGANPARSGTPGGGSGGAIYCDGNTFSVRIAGTTIEGNDAREGGGAIFFVSNDRTGTLRIENSTLRRNPSRGFQTHPGIFYLGSGKPTFTTSTIR</sequence>
<evidence type="ECO:0000256" key="2">
    <source>
        <dbReference type="SAM" id="SignalP"/>
    </source>
</evidence>